<feature type="transmembrane region" description="Helical" evidence="1">
    <location>
        <begin position="80"/>
        <end position="102"/>
    </location>
</feature>
<name>A0A6I1IF59_9BURK</name>
<feature type="transmembrane region" description="Helical" evidence="1">
    <location>
        <begin position="5"/>
        <end position="21"/>
    </location>
</feature>
<proteinExistence type="predicted"/>
<dbReference type="EMBL" id="WFLI01000004">
    <property type="protein sequence ID" value="KAB8065997.1"/>
    <property type="molecule type" value="Genomic_DNA"/>
</dbReference>
<dbReference type="Proteomes" id="UP000468717">
    <property type="component" value="Unassembled WGS sequence"/>
</dbReference>
<evidence type="ECO:0000256" key="1">
    <source>
        <dbReference type="SAM" id="Phobius"/>
    </source>
</evidence>
<feature type="transmembrane region" description="Helical" evidence="1">
    <location>
        <begin position="149"/>
        <end position="174"/>
    </location>
</feature>
<feature type="transmembrane region" description="Helical" evidence="1">
    <location>
        <begin position="27"/>
        <end position="47"/>
    </location>
</feature>
<keyword evidence="3" id="KW-1185">Reference proteome</keyword>
<feature type="transmembrane region" description="Helical" evidence="1">
    <location>
        <begin position="313"/>
        <end position="338"/>
    </location>
</feature>
<gene>
    <name evidence="2" type="ORF">GCN75_04575</name>
</gene>
<evidence type="ECO:0000313" key="3">
    <source>
        <dbReference type="Proteomes" id="UP000468717"/>
    </source>
</evidence>
<dbReference type="AlphaFoldDB" id="A0A6I1IF59"/>
<protein>
    <recommendedName>
        <fullName evidence="4">O-antigen ligase domain-containing protein</fullName>
    </recommendedName>
</protein>
<reference evidence="2 3" key="1">
    <citation type="submission" date="2019-10" db="EMBL/GenBank/DDBJ databases">
        <title>Three novel species isolated from a subtropical stream in China.</title>
        <authorList>
            <person name="Lu H."/>
        </authorList>
    </citation>
    <scope>NUCLEOTIDE SEQUENCE [LARGE SCALE GENOMIC DNA]</scope>
    <source>
        <strain evidence="2 3">FT13W</strain>
    </source>
</reference>
<feature type="transmembrane region" description="Helical" evidence="1">
    <location>
        <begin position="181"/>
        <end position="211"/>
    </location>
</feature>
<dbReference type="RefSeq" id="WP_151096888.1">
    <property type="nucleotide sequence ID" value="NZ_WFLI01000004.1"/>
</dbReference>
<sequence>MTKVYNVLISLLIWSFFLHLLRNVNSAYVAIQGIIFFATCAWFYVSYKLTKSDVIAIAILCCVFFYVLLLSVIYNDDYGGAALGIFRFSSLIMAFLSALMVVRSDKVDVFWMIFSQFMALCALSLYFQFIFGPIDWFAESSERAGFSRYASLAGSLTVYGVICGMAIISSYFYFQGWKRILLIAIIVSGGFISLQKAAIANIFIAAVGIAIIEKVSFKQLFKIGVIVLVIGAVVLWSTGLYDIAEVGFKSSLGAAGEDVQSDVSLLQSAFDRIIELPGIVFDFYGLNRLFWGMGVFGGSGSLGYPDLPMMHNAYFDIISIAGLPLFSALLIYFITLIYKATYYFDTLMSADVDRKATVLIFLMSMLNMLFASGNFFQPVIAIILWVSVIYVARMRNRT</sequence>
<organism evidence="2 3">
    <name type="scientific">Janthinobacterium violaceinigrum</name>
    <dbReference type="NCBI Taxonomy" id="2654252"/>
    <lineage>
        <taxon>Bacteria</taxon>
        <taxon>Pseudomonadati</taxon>
        <taxon>Pseudomonadota</taxon>
        <taxon>Betaproteobacteria</taxon>
        <taxon>Burkholderiales</taxon>
        <taxon>Oxalobacteraceae</taxon>
        <taxon>Janthinobacterium</taxon>
    </lineage>
</organism>
<accession>A0A6I1IF59</accession>
<comment type="caution">
    <text evidence="2">The sequence shown here is derived from an EMBL/GenBank/DDBJ whole genome shotgun (WGS) entry which is preliminary data.</text>
</comment>
<feature type="transmembrane region" description="Helical" evidence="1">
    <location>
        <begin position="358"/>
        <end position="391"/>
    </location>
</feature>
<evidence type="ECO:0008006" key="4">
    <source>
        <dbReference type="Google" id="ProtNLM"/>
    </source>
</evidence>
<feature type="transmembrane region" description="Helical" evidence="1">
    <location>
        <begin position="109"/>
        <end position="129"/>
    </location>
</feature>
<keyword evidence="1" id="KW-0472">Membrane</keyword>
<evidence type="ECO:0000313" key="2">
    <source>
        <dbReference type="EMBL" id="KAB8065997.1"/>
    </source>
</evidence>
<keyword evidence="1" id="KW-1133">Transmembrane helix</keyword>
<feature type="transmembrane region" description="Helical" evidence="1">
    <location>
        <begin position="54"/>
        <end position="74"/>
    </location>
</feature>
<feature type="transmembrane region" description="Helical" evidence="1">
    <location>
        <begin position="223"/>
        <end position="241"/>
    </location>
</feature>
<keyword evidence="1" id="KW-0812">Transmembrane</keyword>